<dbReference type="GO" id="GO:0009092">
    <property type="term" value="P:homoserine metabolic process"/>
    <property type="evidence" value="ECO:0007669"/>
    <property type="project" value="TreeGrafter"/>
</dbReference>
<dbReference type="PANTHER" id="PTHR32268">
    <property type="entry name" value="HOMOSERINE O-ACETYLTRANSFERASE"/>
    <property type="match status" value="1"/>
</dbReference>
<name>A0AA48K6P7_9BACT</name>
<evidence type="ECO:0000313" key="3">
    <source>
        <dbReference type="EMBL" id="BDU71044.1"/>
    </source>
</evidence>
<dbReference type="RefSeq" id="WP_316413939.1">
    <property type="nucleotide sequence ID" value="NZ_AP027080.1"/>
</dbReference>
<dbReference type="Proteomes" id="UP001238179">
    <property type="component" value="Chromosome"/>
</dbReference>
<evidence type="ECO:0000313" key="4">
    <source>
        <dbReference type="Proteomes" id="UP001238179"/>
    </source>
</evidence>
<evidence type="ECO:0000256" key="1">
    <source>
        <dbReference type="ARBA" id="ARBA00022679"/>
    </source>
</evidence>
<dbReference type="InterPro" id="IPR000073">
    <property type="entry name" value="AB_hydrolase_1"/>
</dbReference>
<dbReference type="EMBL" id="AP027080">
    <property type="protein sequence ID" value="BDU71044.1"/>
    <property type="molecule type" value="Genomic_DNA"/>
</dbReference>
<sequence>MTREHLSPEGARTAFRVTGHGPARVLLLHALTGGPDAADAPGVKGWWGPMFEPGAPLDPDAATVWTPNLAGSCYGAQGPEPRGGWSTRYQAEVLARWIRDEGLTFDALLGGSLGGMVALELAILEPGRFKAVGVIGCGGRSDAWLWGANEAQRAILASPTLGDDEAIALARRVAMLTFRSPDGLGGRFSTPAELQAWLAFHGRALAGRFTRQAYLALLEAMDNHDIGRGRGAMPEALARMGATLHVLGLEGDLLMSRSCLEELIEAAGKAGRLGEARWVRTPHGHDAFLIEWDQVKAWMKEVLP</sequence>
<dbReference type="KEGG" id="msil:METEAL_02180"/>
<dbReference type="SUPFAM" id="SSF53474">
    <property type="entry name" value="alpha/beta-Hydrolases"/>
    <property type="match status" value="1"/>
</dbReference>
<dbReference type="PANTHER" id="PTHR32268:SF11">
    <property type="entry name" value="HOMOSERINE O-ACETYLTRANSFERASE"/>
    <property type="match status" value="1"/>
</dbReference>
<protein>
    <submittedName>
        <fullName evidence="3">Homoserine O-acetyltransferase</fullName>
    </submittedName>
</protein>
<evidence type="ECO:0000259" key="2">
    <source>
        <dbReference type="Pfam" id="PF00561"/>
    </source>
</evidence>
<reference evidence="4" key="1">
    <citation type="journal article" date="2023" name="Int. J. Syst. Evol. Microbiol.">
        <title>Mesoterricola silvestris gen. nov., sp. nov., Mesoterricola sediminis sp. nov., Geothrix oryzae sp. nov., Geothrix edaphica sp. nov., Geothrix rubra sp. nov., and Geothrix limicola sp. nov., six novel members of Acidobacteriota isolated from soils.</title>
        <authorList>
            <person name="Itoh H."/>
            <person name="Sugisawa Y."/>
            <person name="Mise K."/>
            <person name="Xu Z."/>
            <person name="Kuniyasu M."/>
            <person name="Ushijima N."/>
            <person name="Kawano K."/>
            <person name="Kobayashi E."/>
            <person name="Shiratori Y."/>
            <person name="Masuda Y."/>
            <person name="Senoo K."/>
        </authorList>
    </citation>
    <scope>NUCLEOTIDE SEQUENCE [LARGE SCALE GENOMIC DNA]</scope>
    <source>
        <strain evidence="4">W79</strain>
    </source>
</reference>
<dbReference type="Gene3D" id="3.40.50.1820">
    <property type="entry name" value="alpha/beta hydrolase"/>
    <property type="match status" value="1"/>
</dbReference>
<dbReference type="InterPro" id="IPR029058">
    <property type="entry name" value="AB_hydrolase_fold"/>
</dbReference>
<dbReference type="Pfam" id="PF00561">
    <property type="entry name" value="Abhydrolase_1"/>
    <property type="match status" value="1"/>
</dbReference>
<organism evidence="3 4">
    <name type="scientific">Mesoterricola silvestris</name>
    <dbReference type="NCBI Taxonomy" id="2927979"/>
    <lineage>
        <taxon>Bacteria</taxon>
        <taxon>Pseudomonadati</taxon>
        <taxon>Acidobacteriota</taxon>
        <taxon>Holophagae</taxon>
        <taxon>Holophagales</taxon>
        <taxon>Holophagaceae</taxon>
        <taxon>Mesoterricola</taxon>
    </lineage>
</organism>
<proteinExistence type="predicted"/>
<dbReference type="InterPro" id="IPR008220">
    <property type="entry name" value="HAT_MetX-like"/>
</dbReference>
<accession>A0AA48K6P7</accession>
<dbReference type="GO" id="GO:0004414">
    <property type="term" value="F:homoserine O-acetyltransferase activity"/>
    <property type="evidence" value="ECO:0007669"/>
    <property type="project" value="TreeGrafter"/>
</dbReference>
<dbReference type="AlphaFoldDB" id="A0AA48K6P7"/>
<keyword evidence="4" id="KW-1185">Reference proteome</keyword>
<dbReference type="GO" id="GO:0009086">
    <property type="term" value="P:methionine biosynthetic process"/>
    <property type="evidence" value="ECO:0007669"/>
    <property type="project" value="TreeGrafter"/>
</dbReference>
<feature type="domain" description="AB hydrolase-1" evidence="2">
    <location>
        <begin position="25"/>
        <end position="132"/>
    </location>
</feature>
<keyword evidence="1" id="KW-0808">Transferase</keyword>
<gene>
    <name evidence="3" type="primary">metX</name>
    <name evidence="3" type="ORF">METEAL_02180</name>
</gene>